<reference evidence="4 5" key="1">
    <citation type="submission" date="2017-09" db="EMBL/GenBank/DDBJ databases">
        <title>Depth-based differentiation of microbial function through sediment-hosted aquifers and enrichment of novel symbionts in the deep terrestrial subsurface.</title>
        <authorList>
            <person name="Probst A.J."/>
            <person name="Ladd B."/>
            <person name="Jarett J.K."/>
            <person name="Geller-Mcgrath D.E."/>
            <person name="Sieber C.M."/>
            <person name="Emerson J.B."/>
            <person name="Anantharaman K."/>
            <person name="Thomas B.C."/>
            <person name="Malmstrom R."/>
            <person name="Stieglmeier M."/>
            <person name="Klingl A."/>
            <person name="Woyke T."/>
            <person name="Ryan C.M."/>
            <person name="Banfield J.F."/>
        </authorList>
    </citation>
    <scope>NUCLEOTIDE SEQUENCE [LARGE SCALE GENOMIC DNA]</scope>
    <source>
        <strain evidence="4">CG07_land_8_20_14_0_80_42_15</strain>
    </source>
</reference>
<dbReference type="Gene3D" id="3.40.50.2300">
    <property type="match status" value="1"/>
</dbReference>
<name>A0A2J0KUB5_9BACT</name>
<sequence>MKNEIKILLVDDEADFRQLMSFWLKSKGYSVETAADGNAAIKMLQEKIPDIVFLDLNMPVVDGLGVLKKIRELDKNLPVIVISAYINDPRAKEAMSYGISGVFYKRKNFEEGLSLLETALRTHKRLKRD</sequence>
<dbReference type="CDD" id="cd00156">
    <property type="entry name" value="REC"/>
    <property type="match status" value="1"/>
</dbReference>
<dbReference type="InterPro" id="IPR050595">
    <property type="entry name" value="Bact_response_regulator"/>
</dbReference>
<proteinExistence type="predicted"/>
<dbReference type="EMBL" id="PEWV01000020">
    <property type="protein sequence ID" value="PIU42091.1"/>
    <property type="molecule type" value="Genomic_DNA"/>
</dbReference>
<dbReference type="PANTHER" id="PTHR44591:SF3">
    <property type="entry name" value="RESPONSE REGULATORY DOMAIN-CONTAINING PROTEIN"/>
    <property type="match status" value="1"/>
</dbReference>
<dbReference type="PROSITE" id="PS50110">
    <property type="entry name" value="RESPONSE_REGULATORY"/>
    <property type="match status" value="1"/>
</dbReference>
<protein>
    <recommendedName>
        <fullName evidence="3">Response regulatory domain-containing protein</fullName>
    </recommendedName>
</protein>
<evidence type="ECO:0000313" key="4">
    <source>
        <dbReference type="EMBL" id="PIU42091.1"/>
    </source>
</evidence>
<dbReference type="Pfam" id="PF00072">
    <property type="entry name" value="Response_reg"/>
    <property type="match status" value="1"/>
</dbReference>
<dbReference type="SMART" id="SM00448">
    <property type="entry name" value="REC"/>
    <property type="match status" value="1"/>
</dbReference>
<keyword evidence="1 2" id="KW-0597">Phosphoprotein</keyword>
<dbReference type="PANTHER" id="PTHR44591">
    <property type="entry name" value="STRESS RESPONSE REGULATOR PROTEIN 1"/>
    <property type="match status" value="1"/>
</dbReference>
<dbReference type="SUPFAM" id="SSF52172">
    <property type="entry name" value="CheY-like"/>
    <property type="match status" value="1"/>
</dbReference>
<evidence type="ECO:0000313" key="5">
    <source>
        <dbReference type="Proteomes" id="UP000230052"/>
    </source>
</evidence>
<evidence type="ECO:0000259" key="3">
    <source>
        <dbReference type="PROSITE" id="PS50110"/>
    </source>
</evidence>
<evidence type="ECO:0000256" key="2">
    <source>
        <dbReference type="PROSITE-ProRule" id="PRU00169"/>
    </source>
</evidence>
<dbReference type="InterPro" id="IPR011006">
    <property type="entry name" value="CheY-like_superfamily"/>
</dbReference>
<accession>A0A2J0KUB5</accession>
<comment type="caution">
    <text evidence="4">The sequence shown here is derived from an EMBL/GenBank/DDBJ whole genome shotgun (WGS) entry which is preliminary data.</text>
</comment>
<dbReference type="AlphaFoldDB" id="A0A2J0KUB5"/>
<organism evidence="4 5">
    <name type="scientific">Candidatus Aquitaenariimonas noxiae</name>
    <dbReference type="NCBI Taxonomy" id="1974741"/>
    <lineage>
        <taxon>Bacteria</taxon>
        <taxon>Pseudomonadati</taxon>
        <taxon>Candidatus Omnitrophota</taxon>
        <taxon>Candidatus Aquitaenariimonas</taxon>
    </lineage>
</organism>
<dbReference type="InterPro" id="IPR001789">
    <property type="entry name" value="Sig_transdc_resp-reg_receiver"/>
</dbReference>
<dbReference type="Proteomes" id="UP000230052">
    <property type="component" value="Unassembled WGS sequence"/>
</dbReference>
<feature type="modified residue" description="4-aspartylphosphate" evidence="2">
    <location>
        <position position="55"/>
    </location>
</feature>
<feature type="domain" description="Response regulatory" evidence="3">
    <location>
        <begin position="6"/>
        <end position="120"/>
    </location>
</feature>
<dbReference type="GO" id="GO:0000160">
    <property type="term" value="P:phosphorelay signal transduction system"/>
    <property type="evidence" value="ECO:0007669"/>
    <property type="project" value="InterPro"/>
</dbReference>
<gene>
    <name evidence="4" type="ORF">COS99_02095</name>
</gene>
<evidence type="ECO:0000256" key="1">
    <source>
        <dbReference type="ARBA" id="ARBA00022553"/>
    </source>
</evidence>